<dbReference type="Gene3D" id="3.30.160.70">
    <property type="entry name" value="Methylated DNA-protein cysteine methyltransferase domain"/>
    <property type="match status" value="1"/>
</dbReference>
<dbReference type="PANTHER" id="PTHR10815:SF13">
    <property type="entry name" value="METHYLATED-DNA--PROTEIN-CYSTEINE METHYLTRANSFERASE"/>
    <property type="match status" value="1"/>
</dbReference>
<gene>
    <name evidence="5" type="ORF">NYF23_12015</name>
</gene>
<dbReference type="Gene3D" id="1.10.10.60">
    <property type="entry name" value="Homeodomain-like"/>
    <property type="match status" value="1"/>
</dbReference>
<evidence type="ECO:0000256" key="3">
    <source>
        <dbReference type="ARBA" id="ARBA00023163"/>
    </source>
</evidence>
<dbReference type="PANTHER" id="PTHR10815">
    <property type="entry name" value="METHYLATED-DNA--PROTEIN-CYSTEINE METHYLTRANSFERASE"/>
    <property type="match status" value="1"/>
</dbReference>
<keyword evidence="3" id="KW-0804">Transcription</keyword>
<name>A0ABY5TRG0_9GAMM</name>
<evidence type="ECO:0000259" key="4">
    <source>
        <dbReference type="PROSITE" id="PS01124"/>
    </source>
</evidence>
<dbReference type="Gene3D" id="1.10.10.10">
    <property type="entry name" value="Winged helix-like DNA-binding domain superfamily/Winged helix DNA-binding domain"/>
    <property type="match status" value="1"/>
</dbReference>
<dbReference type="InterPro" id="IPR036631">
    <property type="entry name" value="MGMT_N_sf"/>
</dbReference>
<dbReference type="InterPro" id="IPR009057">
    <property type="entry name" value="Homeodomain-like_sf"/>
</dbReference>
<sequence>MTNPDYQRIAEAIRFIATKHNQQPSLDEIAEHLDTSAFEIKRLFTRWSQVTPKTYLQTINPRRGEKLLASAKPLPEIKSQSGLIGGMTTFGHKVQIEGWLPSFYKSGPGYDLTIEYSVHDSPFGEMFVAETPRGICKVSFSSGLPLIAFVSNLQRLLPEAKLVRKEPKPIEIFQSIFSRDKPIDKTLNLHLFALPTHINVWRALLTTEPGKLIHHKAIAEAVGRRKSTFATLNAINSNPIALFIPSHRAIDPDGQAGDYRWGLTRKHAIHAWECANLNV</sequence>
<proteinExistence type="predicted"/>
<dbReference type="InterPro" id="IPR014048">
    <property type="entry name" value="MethylDNA_cys_MeTrfase_DNA-bd"/>
</dbReference>
<evidence type="ECO:0000256" key="2">
    <source>
        <dbReference type="ARBA" id="ARBA00023015"/>
    </source>
</evidence>
<dbReference type="SUPFAM" id="SSF53155">
    <property type="entry name" value="Methylated DNA-protein cysteine methyltransferase domain"/>
    <property type="match status" value="1"/>
</dbReference>
<accession>A0ABY5TRG0</accession>
<dbReference type="Proteomes" id="UP001059934">
    <property type="component" value="Chromosome"/>
</dbReference>
<dbReference type="EMBL" id="CP103416">
    <property type="protein sequence ID" value="UVW34724.1"/>
    <property type="molecule type" value="Genomic_DNA"/>
</dbReference>
<reference evidence="5" key="1">
    <citation type="submission" date="2022-08" db="EMBL/GenBank/DDBJ databases">
        <title>Catabolic pathway analysis in culturable SAR92 clade bacteria reveals their overlooked roles in DMSP degradation in coastal seas.</title>
        <authorList>
            <person name="He X."/>
            <person name="Zhang X."/>
            <person name="Zhang Y."/>
        </authorList>
    </citation>
    <scope>NUCLEOTIDE SEQUENCE</scope>
    <source>
        <strain evidence="5">H455</strain>
    </source>
</reference>
<dbReference type="CDD" id="cd06445">
    <property type="entry name" value="ATase"/>
    <property type="match status" value="1"/>
</dbReference>
<keyword evidence="6" id="KW-1185">Reference proteome</keyword>
<dbReference type="Pfam" id="PF01035">
    <property type="entry name" value="DNA_binding_1"/>
    <property type="match status" value="1"/>
</dbReference>
<keyword evidence="1" id="KW-0227">DNA damage</keyword>
<evidence type="ECO:0000256" key="1">
    <source>
        <dbReference type="ARBA" id="ARBA00022763"/>
    </source>
</evidence>
<feature type="domain" description="HTH araC/xylS-type" evidence="4">
    <location>
        <begin position="10"/>
        <end position="107"/>
    </location>
</feature>
<dbReference type="InterPro" id="IPR018060">
    <property type="entry name" value="HTH_AraC"/>
</dbReference>
<evidence type="ECO:0000313" key="6">
    <source>
        <dbReference type="Proteomes" id="UP001059934"/>
    </source>
</evidence>
<dbReference type="PROSITE" id="PS01124">
    <property type="entry name" value="HTH_ARAC_FAMILY_2"/>
    <property type="match status" value="1"/>
</dbReference>
<dbReference type="InterPro" id="IPR036388">
    <property type="entry name" value="WH-like_DNA-bd_sf"/>
</dbReference>
<organism evidence="5 6">
    <name type="scientific">SAR92 clade bacterium H455</name>
    <dbReference type="NCBI Taxonomy" id="2974818"/>
    <lineage>
        <taxon>Bacteria</taxon>
        <taxon>Pseudomonadati</taxon>
        <taxon>Pseudomonadota</taxon>
        <taxon>Gammaproteobacteria</taxon>
        <taxon>Cellvibrionales</taxon>
        <taxon>Porticoccaceae</taxon>
        <taxon>SAR92 clade</taxon>
    </lineage>
</organism>
<keyword evidence="2" id="KW-0805">Transcription regulation</keyword>
<evidence type="ECO:0000313" key="5">
    <source>
        <dbReference type="EMBL" id="UVW34724.1"/>
    </source>
</evidence>
<dbReference type="SUPFAM" id="SSF46767">
    <property type="entry name" value="Methylated DNA-protein cysteine methyltransferase, C-terminal domain"/>
    <property type="match status" value="1"/>
</dbReference>
<dbReference type="InterPro" id="IPR036217">
    <property type="entry name" value="MethylDNA_cys_MeTrfase_DNAb"/>
</dbReference>
<dbReference type="SUPFAM" id="SSF46689">
    <property type="entry name" value="Homeodomain-like"/>
    <property type="match status" value="1"/>
</dbReference>
<dbReference type="NCBIfam" id="TIGR00589">
    <property type="entry name" value="ogt"/>
    <property type="match status" value="1"/>
</dbReference>
<protein>
    <submittedName>
        <fullName evidence="5">Bifunctional helix-turn-helix domain-containing protein/methylated-DNA--[protein]-cysteine S-methyltransferase</fullName>
    </submittedName>
</protein>